<evidence type="ECO:0000256" key="6">
    <source>
        <dbReference type="ARBA" id="ARBA00023136"/>
    </source>
</evidence>
<keyword evidence="10" id="KW-1185">Reference proteome</keyword>
<evidence type="ECO:0000256" key="1">
    <source>
        <dbReference type="ARBA" id="ARBA00004370"/>
    </source>
</evidence>
<proteinExistence type="predicted"/>
<organism evidence="9 10">
    <name type="scientific">Triticum urartu</name>
    <name type="common">Red wild einkorn</name>
    <name type="synonym">Crithodium urartu</name>
    <dbReference type="NCBI Taxonomy" id="4572"/>
    <lineage>
        <taxon>Eukaryota</taxon>
        <taxon>Viridiplantae</taxon>
        <taxon>Streptophyta</taxon>
        <taxon>Embryophyta</taxon>
        <taxon>Tracheophyta</taxon>
        <taxon>Spermatophyta</taxon>
        <taxon>Magnoliopsida</taxon>
        <taxon>Liliopsida</taxon>
        <taxon>Poales</taxon>
        <taxon>Poaceae</taxon>
        <taxon>BOP clade</taxon>
        <taxon>Pooideae</taxon>
        <taxon>Triticodae</taxon>
        <taxon>Triticeae</taxon>
        <taxon>Triticinae</taxon>
        <taxon>Triticum</taxon>
    </lineage>
</organism>
<dbReference type="PANTHER" id="PTHR27008">
    <property type="entry name" value="OS04G0122200 PROTEIN"/>
    <property type="match status" value="1"/>
</dbReference>
<dbReference type="FunFam" id="3.30.200.20:FF:000432">
    <property type="entry name" value="LRR receptor-like serine/threonine-protein kinase EFR"/>
    <property type="match status" value="1"/>
</dbReference>
<reference evidence="10" key="1">
    <citation type="journal article" date="2013" name="Nature">
        <title>Draft genome of the wheat A-genome progenitor Triticum urartu.</title>
        <authorList>
            <person name="Ling H.Q."/>
            <person name="Zhao S."/>
            <person name="Liu D."/>
            <person name="Wang J."/>
            <person name="Sun H."/>
            <person name="Zhang C."/>
            <person name="Fan H."/>
            <person name="Li D."/>
            <person name="Dong L."/>
            <person name="Tao Y."/>
            <person name="Gao C."/>
            <person name="Wu H."/>
            <person name="Li Y."/>
            <person name="Cui Y."/>
            <person name="Guo X."/>
            <person name="Zheng S."/>
            <person name="Wang B."/>
            <person name="Yu K."/>
            <person name="Liang Q."/>
            <person name="Yang W."/>
            <person name="Lou X."/>
            <person name="Chen J."/>
            <person name="Feng M."/>
            <person name="Jian J."/>
            <person name="Zhang X."/>
            <person name="Luo G."/>
            <person name="Jiang Y."/>
            <person name="Liu J."/>
            <person name="Wang Z."/>
            <person name="Sha Y."/>
            <person name="Zhang B."/>
            <person name="Wu H."/>
            <person name="Tang D."/>
            <person name="Shen Q."/>
            <person name="Xue P."/>
            <person name="Zou S."/>
            <person name="Wang X."/>
            <person name="Liu X."/>
            <person name="Wang F."/>
            <person name="Yang Y."/>
            <person name="An X."/>
            <person name="Dong Z."/>
            <person name="Zhang K."/>
            <person name="Zhang X."/>
            <person name="Luo M.C."/>
            <person name="Dvorak J."/>
            <person name="Tong Y."/>
            <person name="Wang J."/>
            <person name="Yang H."/>
            <person name="Li Z."/>
            <person name="Wang D."/>
            <person name="Zhang A."/>
            <person name="Wang J."/>
        </authorList>
    </citation>
    <scope>NUCLEOTIDE SEQUENCE</scope>
    <source>
        <strain evidence="10">cv. G1812</strain>
    </source>
</reference>
<evidence type="ECO:0000256" key="2">
    <source>
        <dbReference type="ARBA" id="ARBA00022614"/>
    </source>
</evidence>
<keyword evidence="4" id="KW-0677">Repeat</keyword>
<feature type="transmembrane region" description="Helical" evidence="7">
    <location>
        <begin position="89"/>
        <end position="113"/>
    </location>
</feature>
<dbReference type="Pfam" id="PF00560">
    <property type="entry name" value="LRR_1"/>
    <property type="match status" value="1"/>
</dbReference>
<dbReference type="Proteomes" id="UP000015106">
    <property type="component" value="Chromosome 6"/>
</dbReference>
<evidence type="ECO:0000313" key="9">
    <source>
        <dbReference type="EnsemblPlants" id="TuG1812G0600001925.01.T01.cds443194"/>
    </source>
</evidence>
<dbReference type="InterPro" id="IPR000719">
    <property type="entry name" value="Prot_kinase_dom"/>
</dbReference>
<dbReference type="SUPFAM" id="SSF56112">
    <property type="entry name" value="Protein kinase-like (PK-like)"/>
    <property type="match status" value="1"/>
</dbReference>
<dbReference type="InterPro" id="IPR001611">
    <property type="entry name" value="Leu-rich_rpt"/>
</dbReference>
<keyword evidence="6 7" id="KW-0472">Membrane</keyword>
<keyword evidence="5 7" id="KW-1133">Transmembrane helix</keyword>
<dbReference type="InterPro" id="IPR051809">
    <property type="entry name" value="Plant_receptor-like_S/T_kinase"/>
</dbReference>
<dbReference type="GO" id="GO:0004672">
    <property type="term" value="F:protein kinase activity"/>
    <property type="evidence" value="ECO:0007669"/>
    <property type="project" value="InterPro"/>
</dbReference>
<evidence type="ECO:0000259" key="8">
    <source>
        <dbReference type="PROSITE" id="PS50011"/>
    </source>
</evidence>
<dbReference type="InterPro" id="IPR032675">
    <property type="entry name" value="LRR_dom_sf"/>
</dbReference>
<dbReference type="Gramene" id="TuG1812G0600001925.01.T01">
    <property type="protein sequence ID" value="TuG1812G0600001925.01.T01.cds443194"/>
    <property type="gene ID" value="TuG1812G0600001925.01"/>
</dbReference>
<reference evidence="9" key="2">
    <citation type="submission" date="2018-03" db="EMBL/GenBank/DDBJ databases">
        <title>The Triticum urartu genome reveals the dynamic nature of wheat genome evolution.</title>
        <authorList>
            <person name="Ling H."/>
            <person name="Ma B."/>
            <person name="Shi X."/>
            <person name="Liu H."/>
            <person name="Dong L."/>
            <person name="Sun H."/>
            <person name="Cao Y."/>
            <person name="Gao Q."/>
            <person name="Zheng S."/>
            <person name="Li Y."/>
            <person name="Yu Y."/>
            <person name="Du H."/>
            <person name="Qi M."/>
            <person name="Li Y."/>
            <person name="Yu H."/>
            <person name="Cui Y."/>
            <person name="Wang N."/>
            <person name="Chen C."/>
            <person name="Wu H."/>
            <person name="Zhao Y."/>
            <person name="Zhang J."/>
            <person name="Li Y."/>
            <person name="Zhou W."/>
            <person name="Zhang B."/>
            <person name="Hu W."/>
            <person name="Eijk M."/>
            <person name="Tang J."/>
            <person name="Witsenboer H."/>
            <person name="Zhao S."/>
            <person name="Li Z."/>
            <person name="Zhang A."/>
            <person name="Wang D."/>
            <person name="Liang C."/>
        </authorList>
    </citation>
    <scope>NUCLEOTIDE SEQUENCE [LARGE SCALE GENOMIC DNA]</scope>
    <source>
        <strain evidence="9">cv. G1812</strain>
    </source>
</reference>
<dbReference type="GO" id="GO:0005524">
    <property type="term" value="F:ATP binding"/>
    <property type="evidence" value="ECO:0007669"/>
    <property type="project" value="InterPro"/>
</dbReference>
<dbReference type="AlphaFoldDB" id="A0A8R7QQP8"/>
<dbReference type="GO" id="GO:0016020">
    <property type="term" value="C:membrane"/>
    <property type="evidence" value="ECO:0007669"/>
    <property type="project" value="UniProtKB-SubCell"/>
</dbReference>
<dbReference type="Pfam" id="PF07714">
    <property type="entry name" value="PK_Tyr_Ser-Thr"/>
    <property type="match status" value="1"/>
</dbReference>
<evidence type="ECO:0000256" key="3">
    <source>
        <dbReference type="ARBA" id="ARBA00022692"/>
    </source>
</evidence>
<dbReference type="SUPFAM" id="SSF52058">
    <property type="entry name" value="L domain-like"/>
    <property type="match status" value="1"/>
</dbReference>
<dbReference type="EnsemblPlants" id="TuG1812G0600001925.01.T01">
    <property type="protein sequence ID" value="TuG1812G0600001925.01.T01.cds443194"/>
    <property type="gene ID" value="TuG1812G0600001925.01"/>
</dbReference>
<evidence type="ECO:0000313" key="10">
    <source>
        <dbReference type="Proteomes" id="UP000015106"/>
    </source>
</evidence>
<dbReference type="InterPro" id="IPR001245">
    <property type="entry name" value="Ser-Thr/Tyr_kinase_cat_dom"/>
</dbReference>
<name>A0A8R7QQP8_TRIUA</name>
<dbReference type="Gene3D" id="3.80.10.10">
    <property type="entry name" value="Ribonuclease Inhibitor"/>
    <property type="match status" value="1"/>
</dbReference>
<sequence>MEQLKGLLVLDLSSNNLSGGIPQFLGNLKGISALNLSFNSFEGEVPKHGAFLNATAISITGNDGLCGGIPQLKLPPCSNHTIKKASRKLVVIISICSATLFITLVFALFIFYYRSRKMKSSIQIALTSEQYMRFSYAELFNATNGFASENLIGAGSFCSVYKGSMRSNDQQVVVAVKVLNLKRRGASQSFIAECETLRCARHRNLVKILTVCSSIDFEGHDFKALVYEFLPNGNLDEWLHQQIMGGGGGGGGVNTRQ</sequence>
<feature type="domain" description="Protein kinase" evidence="8">
    <location>
        <begin position="146"/>
        <end position="257"/>
    </location>
</feature>
<evidence type="ECO:0000256" key="4">
    <source>
        <dbReference type="ARBA" id="ARBA00022737"/>
    </source>
</evidence>
<protein>
    <recommendedName>
        <fullName evidence="8">Protein kinase domain-containing protein</fullName>
    </recommendedName>
</protein>
<dbReference type="Gene3D" id="3.30.200.20">
    <property type="entry name" value="Phosphorylase Kinase, domain 1"/>
    <property type="match status" value="1"/>
</dbReference>
<evidence type="ECO:0000256" key="7">
    <source>
        <dbReference type="SAM" id="Phobius"/>
    </source>
</evidence>
<evidence type="ECO:0000256" key="5">
    <source>
        <dbReference type="ARBA" id="ARBA00022989"/>
    </source>
</evidence>
<reference evidence="9" key="3">
    <citation type="submission" date="2022-06" db="UniProtKB">
        <authorList>
            <consortium name="EnsemblPlants"/>
        </authorList>
    </citation>
    <scope>IDENTIFICATION</scope>
</reference>
<dbReference type="PROSITE" id="PS50011">
    <property type="entry name" value="PROTEIN_KINASE_DOM"/>
    <property type="match status" value="1"/>
</dbReference>
<keyword evidence="2" id="KW-0433">Leucine-rich repeat</keyword>
<dbReference type="PANTHER" id="PTHR27008:SF596">
    <property type="entry name" value="OS02G0215500 PROTEIN"/>
    <property type="match status" value="1"/>
</dbReference>
<accession>A0A8R7QQP8</accession>
<comment type="subcellular location">
    <subcellularLocation>
        <location evidence="1">Membrane</location>
    </subcellularLocation>
</comment>
<dbReference type="InterPro" id="IPR011009">
    <property type="entry name" value="Kinase-like_dom_sf"/>
</dbReference>
<keyword evidence="3 7" id="KW-0812">Transmembrane</keyword>